<dbReference type="InterPro" id="IPR038720">
    <property type="entry name" value="YprB_RNase_H-like_dom"/>
</dbReference>
<evidence type="ECO:0000313" key="6">
    <source>
        <dbReference type="EMBL" id="PIZ18325.1"/>
    </source>
</evidence>
<keyword evidence="6" id="KW-0378">Hydrolase</keyword>
<comment type="caution">
    <text evidence="6">The sequence shown here is derived from an EMBL/GenBank/DDBJ whole genome shotgun (WGS) entry which is preliminary data.</text>
</comment>
<dbReference type="EMBL" id="PFMR01000002">
    <property type="protein sequence ID" value="PIZ18325.1"/>
    <property type="molecule type" value="Genomic_DNA"/>
</dbReference>
<dbReference type="Gene3D" id="3.30.420.10">
    <property type="entry name" value="Ribonuclease H-like superfamily/Ribonuclease H"/>
    <property type="match status" value="1"/>
</dbReference>
<sequence length="956" mass="107997">MDIIDYIKYIERNDENAVYIDSIKGNEAKYGDVKLHPSIKKALASKGIEKLYSHQAEAIRLIRDGRSVAITTPSASGKTYCFNIPILETIISDPQAKALYIYPLKALAQDQLKNLNELVKSLRLKVEGSNQDYEIAKIYDGDTNSYQRTKIKNDPPNIIMTNPDMLHLGLLPFHEQWSGFFSNLKYVVIDEAHYYYGVLGSHVANVIRRLRRVLKHYGANPQFIACSATLANPEEFIERLAGVPFSAVKESGYPNYTKHLVFWKTTGSAYADAESLFSESVKRGLKTILFAKSRLVTELIHTWVKMGARTGKEKVSAYRAGYLADERREIESELFGGNISGVISTSALELGVDIGKLDVCILLGYPGSMMSFFQRIGRVGRRDKESLAVMIALEEPLNQYLIAHAEDFLKREVEAIVVDPYNREIFKKHLQCAASEVPLEDGDDCYGQKMLPALKELCRDGLVAQSDTGTKWFNQGKRHPQRDISLRSVDEQYSIIDEGTGKTIGTAETSRVFYECYEGAIYLHRAEQYLVRKLDFANKNVLAGKVIVDYYTGDLGREDIAVLSRIGSRQAGGLSLNYGEVIVTKQVTGYAKKQLRTGRLISKHALDMPPLKFTTKALWLEIPSRYSEEPDFPGGLHAIEHAVISLFPLFVLCDRNDIGGMSTPLDTDTGKPCIFVYDAYPGGVGLAETAYHRIENILREAYRFIAGCECDDGCPSCIQDPRCGNNNKPLSKDMALRLLEGWTQNLDVMDPASMDDREIKVSPVRAGKIKAVEEIKIPVDEILFYDLETQKSAEQVGGWDNKHLMKMSVSVACCGSWKEKFRVYREEDIRKLMKDLRAAKLIVGFNIINFDLEVLRPYMNNGDLDSLPVFDILKTVYEKLRRRISLNSLAMATLEKGKMADGLQAITWFEQGDFDNLITYCRADVELTRDLFKFGRDNGYIKFEYQSERVRLPVEW</sequence>
<dbReference type="Pfam" id="PF00270">
    <property type="entry name" value="DEAD"/>
    <property type="match status" value="1"/>
</dbReference>
<keyword evidence="3" id="KW-0175">Coiled coil</keyword>
<accession>A0A2M7SFK3</accession>
<dbReference type="SUPFAM" id="SSF53098">
    <property type="entry name" value="Ribonuclease H-like"/>
    <property type="match status" value="1"/>
</dbReference>
<gene>
    <name evidence="6" type="ORF">COY52_00035</name>
</gene>
<dbReference type="InterPro" id="IPR055227">
    <property type="entry name" value="HRQ1_WHD"/>
</dbReference>
<proteinExistence type="predicted"/>
<evidence type="ECO:0000313" key="7">
    <source>
        <dbReference type="Proteomes" id="UP000229307"/>
    </source>
</evidence>
<dbReference type="PANTHER" id="PTHR47957:SF3">
    <property type="entry name" value="ATP-DEPENDENT HELICASE HRQ1"/>
    <property type="match status" value="1"/>
</dbReference>
<dbReference type="GO" id="GO:0036297">
    <property type="term" value="P:interstrand cross-link repair"/>
    <property type="evidence" value="ECO:0007669"/>
    <property type="project" value="TreeGrafter"/>
</dbReference>
<dbReference type="AlphaFoldDB" id="A0A2M7SFK3"/>
<dbReference type="Pfam" id="PF00271">
    <property type="entry name" value="Helicase_C"/>
    <property type="match status" value="1"/>
</dbReference>
<dbReference type="SUPFAM" id="SSF52540">
    <property type="entry name" value="P-loop containing nucleoside triphosphate hydrolases"/>
    <property type="match status" value="2"/>
</dbReference>
<evidence type="ECO:0000256" key="1">
    <source>
        <dbReference type="ARBA" id="ARBA00022741"/>
    </source>
</evidence>
<dbReference type="InterPro" id="IPR018973">
    <property type="entry name" value="MZB"/>
</dbReference>
<dbReference type="Pfam" id="PF22982">
    <property type="entry name" value="WHD_HRQ1"/>
    <property type="match status" value="1"/>
</dbReference>
<dbReference type="SMART" id="SM00487">
    <property type="entry name" value="DEXDc"/>
    <property type="match status" value="1"/>
</dbReference>
<protein>
    <submittedName>
        <fullName evidence="6">DEAD/DEAH box helicase</fullName>
    </submittedName>
</protein>
<dbReference type="Pfam" id="PF13482">
    <property type="entry name" value="RNase_H_2"/>
    <property type="match status" value="1"/>
</dbReference>
<feature type="domain" description="Helicase C-terminal" evidence="5">
    <location>
        <begin position="272"/>
        <end position="443"/>
    </location>
</feature>
<evidence type="ECO:0000256" key="2">
    <source>
        <dbReference type="ARBA" id="ARBA00022840"/>
    </source>
</evidence>
<dbReference type="GO" id="GO:0006289">
    <property type="term" value="P:nucleotide-excision repair"/>
    <property type="evidence" value="ECO:0007669"/>
    <property type="project" value="TreeGrafter"/>
</dbReference>
<dbReference type="SMART" id="SM00490">
    <property type="entry name" value="HELICc"/>
    <property type="match status" value="1"/>
</dbReference>
<dbReference type="InterPro" id="IPR012337">
    <property type="entry name" value="RNaseH-like_sf"/>
</dbReference>
<keyword evidence="6" id="KW-0347">Helicase</keyword>
<evidence type="ECO:0000259" key="4">
    <source>
        <dbReference type="PROSITE" id="PS51192"/>
    </source>
</evidence>
<name>A0A2M7SFK3_9BACT</name>
<feature type="coiled-coil region" evidence="3">
    <location>
        <begin position="105"/>
        <end position="132"/>
    </location>
</feature>
<dbReference type="InterPro" id="IPR011545">
    <property type="entry name" value="DEAD/DEAH_box_helicase_dom"/>
</dbReference>
<evidence type="ECO:0000256" key="3">
    <source>
        <dbReference type="SAM" id="Coils"/>
    </source>
</evidence>
<keyword evidence="1" id="KW-0547">Nucleotide-binding</keyword>
<reference evidence="7" key="1">
    <citation type="submission" date="2017-09" db="EMBL/GenBank/DDBJ databases">
        <title>Depth-based differentiation of microbial function through sediment-hosted aquifers and enrichment of novel symbionts in the deep terrestrial subsurface.</title>
        <authorList>
            <person name="Probst A.J."/>
            <person name="Ladd B."/>
            <person name="Jarett J.K."/>
            <person name="Geller-Mcgrath D.E."/>
            <person name="Sieber C.M.K."/>
            <person name="Emerson J.B."/>
            <person name="Anantharaman K."/>
            <person name="Thomas B.C."/>
            <person name="Malmstrom R."/>
            <person name="Stieglmeier M."/>
            <person name="Klingl A."/>
            <person name="Woyke T."/>
            <person name="Ryan C.M."/>
            <person name="Banfield J.F."/>
        </authorList>
    </citation>
    <scope>NUCLEOTIDE SEQUENCE [LARGE SCALE GENOMIC DNA]</scope>
</reference>
<dbReference type="GO" id="GO:0043138">
    <property type="term" value="F:3'-5' DNA helicase activity"/>
    <property type="evidence" value="ECO:0007669"/>
    <property type="project" value="TreeGrafter"/>
</dbReference>
<dbReference type="PROSITE" id="PS51194">
    <property type="entry name" value="HELICASE_CTER"/>
    <property type="match status" value="1"/>
</dbReference>
<dbReference type="InterPro" id="IPR014001">
    <property type="entry name" value="Helicase_ATP-bd"/>
</dbReference>
<dbReference type="PROSITE" id="PS51192">
    <property type="entry name" value="HELICASE_ATP_BIND_1"/>
    <property type="match status" value="1"/>
</dbReference>
<dbReference type="InterPro" id="IPR036397">
    <property type="entry name" value="RNaseH_sf"/>
</dbReference>
<keyword evidence="2" id="KW-0067">ATP-binding</keyword>
<dbReference type="InterPro" id="IPR027417">
    <property type="entry name" value="P-loop_NTPase"/>
</dbReference>
<dbReference type="CDD" id="cd18797">
    <property type="entry name" value="SF2_C_Hrq"/>
    <property type="match status" value="1"/>
</dbReference>
<feature type="domain" description="Helicase ATP-binding" evidence="4">
    <location>
        <begin position="59"/>
        <end position="248"/>
    </location>
</feature>
<dbReference type="GO" id="GO:0003676">
    <property type="term" value="F:nucleic acid binding"/>
    <property type="evidence" value="ECO:0007669"/>
    <property type="project" value="InterPro"/>
</dbReference>
<evidence type="ECO:0000259" key="5">
    <source>
        <dbReference type="PROSITE" id="PS51194"/>
    </source>
</evidence>
<dbReference type="Gene3D" id="3.40.50.300">
    <property type="entry name" value="P-loop containing nucleotide triphosphate hydrolases"/>
    <property type="match status" value="2"/>
</dbReference>
<organism evidence="6 7">
    <name type="scientific">Candidatus Desantisbacteria bacterium CG_4_10_14_0_8_um_filter_48_22</name>
    <dbReference type="NCBI Taxonomy" id="1974543"/>
    <lineage>
        <taxon>Bacteria</taxon>
        <taxon>Candidatus Desantisiibacteriota</taxon>
    </lineage>
</organism>
<dbReference type="Pfam" id="PF09369">
    <property type="entry name" value="MZB"/>
    <property type="match status" value="1"/>
</dbReference>
<dbReference type="GO" id="GO:0005524">
    <property type="term" value="F:ATP binding"/>
    <property type="evidence" value="ECO:0007669"/>
    <property type="project" value="UniProtKB-KW"/>
</dbReference>
<dbReference type="InterPro" id="IPR001650">
    <property type="entry name" value="Helicase_C-like"/>
</dbReference>
<dbReference type="PANTHER" id="PTHR47957">
    <property type="entry name" value="ATP-DEPENDENT HELICASE HRQ1"/>
    <property type="match status" value="1"/>
</dbReference>
<dbReference type="CDD" id="cd17923">
    <property type="entry name" value="DEXHc_Hrq1-like"/>
    <property type="match status" value="1"/>
</dbReference>
<dbReference type="Proteomes" id="UP000229307">
    <property type="component" value="Unassembled WGS sequence"/>
</dbReference>